<reference evidence="4" key="2">
    <citation type="submission" date="2015-01" db="EMBL/GenBank/DDBJ databases">
        <title>Evolutionary Origins and Diversification of the Mycorrhizal Mutualists.</title>
        <authorList>
            <consortium name="DOE Joint Genome Institute"/>
            <consortium name="Mycorrhizal Genomics Consortium"/>
            <person name="Kohler A."/>
            <person name="Kuo A."/>
            <person name="Nagy L.G."/>
            <person name="Floudas D."/>
            <person name="Copeland A."/>
            <person name="Barry K.W."/>
            <person name="Cichocki N."/>
            <person name="Veneault-Fourrey C."/>
            <person name="LaButti K."/>
            <person name="Lindquist E.A."/>
            <person name="Lipzen A."/>
            <person name="Lundell T."/>
            <person name="Morin E."/>
            <person name="Murat C."/>
            <person name="Riley R."/>
            <person name="Ohm R."/>
            <person name="Sun H."/>
            <person name="Tunlid A."/>
            <person name="Henrissat B."/>
            <person name="Grigoriev I.V."/>
            <person name="Hibbett D.S."/>
            <person name="Martin F."/>
        </authorList>
    </citation>
    <scope>NUCLEOTIDE SEQUENCE [LARGE SCALE GENOMIC DNA]</scope>
    <source>
        <strain evidence="4">MUT 4182</strain>
    </source>
</reference>
<dbReference type="InterPro" id="IPR040976">
    <property type="entry name" value="Pkinase_fungal"/>
</dbReference>
<sequence>MAVSLSSNRLANSLLTTPPRTLPATYPTGHLSTGDTPSHFVTLPTAANETAPVVDGQILSELHGNVVLIKPKAFIDNLMYGQAEAQITEVTGTTVSLSGFERRARDEELAEDCLAALARRNKSQKFKNVVRSLATDESRRVKEVVESISSYASNQFTKLVEGIETEKDLYRPLAALFAFISHFYRCYFNKPAEDGVWSVDIDESWPVAVNPKKRQPQAARIPLRRGYFVSYNKPFRFSLHVKGPPDLQPDIALVLFSEARKAKLPELREAHWKDVKVPIEVKLRDGFDANRVCQMARYARAIKLEQFDRNFVFSILISKSKCRVFQWDAAQCYVTEMDVHKEPAMFIQVIGRLASMDPQSMGYDARFSNSGRVLASESRTMATRLEVVSAAPTQYHDQRPETEASNTIVIDLFVNRPLFEARGLLFSRFTRVWEGCEVVDNDWEKGDLRIVKQNWADAKRPSEAFLYEKTKDVPNVARLVGSEAGSRTIDARSTWGDGEVIGVYRKGQEKANLLPHLDLASDEEPFTLYKREGVT</sequence>
<dbReference type="PANTHER" id="PTHR38248">
    <property type="entry name" value="FUNK1 6"/>
    <property type="match status" value="1"/>
</dbReference>
<feature type="region of interest" description="Disordered" evidence="1">
    <location>
        <begin position="14"/>
        <end position="35"/>
    </location>
</feature>
<dbReference type="Proteomes" id="UP000054248">
    <property type="component" value="Unassembled WGS sequence"/>
</dbReference>
<feature type="domain" description="Fungal-type protein kinase" evidence="2">
    <location>
        <begin position="253"/>
        <end position="483"/>
    </location>
</feature>
<evidence type="ECO:0000256" key="1">
    <source>
        <dbReference type="SAM" id="MobiDB-lite"/>
    </source>
</evidence>
<dbReference type="OrthoDB" id="3265188at2759"/>
<dbReference type="EMBL" id="KN823121">
    <property type="protein sequence ID" value="KIO21995.1"/>
    <property type="molecule type" value="Genomic_DNA"/>
</dbReference>
<name>A0A0C3Q1C9_9AGAM</name>
<keyword evidence="4" id="KW-1185">Reference proteome</keyword>
<gene>
    <name evidence="3" type="ORF">M407DRAFT_28413</name>
</gene>
<evidence type="ECO:0000313" key="3">
    <source>
        <dbReference type="EMBL" id="KIO21995.1"/>
    </source>
</evidence>
<feature type="compositionally biased region" description="Low complexity" evidence="1">
    <location>
        <begin position="14"/>
        <end position="28"/>
    </location>
</feature>
<evidence type="ECO:0000259" key="2">
    <source>
        <dbReference type="Pfam" id="PF17667"/>
    </source>
</evidence>
<dbReference type="AlphaFoldDB" id="A0A0C3Q1C9"/>
<accession>A0A0C3Q1C9</accession>
<dbReference type="Pfam" id="PF17667">
    <property type="entry name" value="Pkinase_fungal"/>
    <property type="match status" value="1"/>
</dbReference>
<dbReference type="PANTHER" id="PTHR38248:SF2">
    <property type="entry name" value="FUNK1 11"/>
    <property type="match status" value="1"/>
</dbReference>
<reference evidence="3 4" key="1">
    <citation type="submission" date="2014-04" db="EMBL/GenBank/DDBJ databases">
        <authorList>
            <consortium name="DOE Joint Genome Institute"/>
            <person name="Kuo A."/>
            <person name="Girlanda M."/>
            <person name="Perotto S."/>
            <person name="Kohler A."/>
            <person name="Nagy L.G."/>
            <person name="Floudas D."/>
            <person name="Copeland A."/>
            <person name="Barry K.W."/>
            <person name="Cichocki N."/>
            <person name="Veneault-Fourrey C."/>
            <person name="LaButti K."/>
            <person name="Lindquist E.A."/>
            <person name="Lipzen A."/>
            <person name="Lundell T."/>
            <person name="Morin E."/>
            <person name="Murat C."/>
            <person name="Sun H."/>
            <person name="Tunlid A."/>
            <person name="Henrissat B."/>
            <person name="Grigoriev I.V."/>
            <person name="Hibbett D.S."/>
            <person name="Martin F."/>
            <person name="Nordberg H.P."/>
            <person name="Cantor M.N."/>
            <person name="Hua S.X."/>
        </authorList>
    </citation>
    <scope>NUCLEOTIDE SEQUENCE [LARGE SCALE GENOMIC DNA]</scope>
    <source>
        <strain evidence="3 4">MUT 4182</strain>
    </source>
</reference>
<organism evidence="3 4">
    <name type="scientific">Tulasnella calospora MUT 4182</name>
    <dbReference type="NCBI Taxonomy" id="1051891"/>
    <lineage>
        <taxon>Eukaryota</taxon>
        <taxon>Fungi</taxon>
        <taxon>Dikarya</taxon>
        <taxon>Basidiomycota</taxon>
        <taxon>Agaricomycotina</taxon>
        <taxon>Agaricomycetes</taxon>
        <taxon>Cantharellales</taxon>
        <taxon>Tulasnellaceae</taxon>
        <taxon>Tulasnella</taxon>
    </lineage>
</organism>
<dbReference type="HOGENOM" id="CLU_509202_0_0_1"/>
<evidence type="ECO:0000313" key="4">
    <source>
        <dbReference type="Proteomes" id="UP000054248"/>
    </source>
</evidence>
<proteinExistence type="predicted"/>
<protein>
    <recommendedName>
        <fullName evidence="2">Fungal-type protein kinase domain-containing protein</fullName>
    </recommendedName>
</protein>